<accession>A0A5M6CIP0</accession>
<evidence type="ECO:0000313" key="2">
    <source>
        <dbReference type="Proteomes" id="UP000324479"/>
    </source>
</evidence>
<gene>
    <name evidence="1" type="ORF">FYK55_28740</name>
</gene>
<proteinExistence type="predicted"/>
<dbReference type="EMBL" id="VWOX01000086">
    <property type="protein sequence ID" value="KAA5532959.1"/>
    <property type="molecule type" value="Genomic_DNA"/>
</dbReference>
<comment type="caution">
    <text evidence="1">The sequence shown here is derived from an EMBL/GenBank/DDBJ whole genome shotgun (WGS) entry which is preliminary data.</text>
</comment>
<name>A0A5M6CIP0_9BACT</name>
<organism evidence="1 2">
    <name type="scientific">Roseiconus nitratireducens</name>
    <dbReference type="NCBI Taxonomy" id="2605748"/>
    <lineage>
        <taxon>Bacteria</taxon>
        <taxon>Pseudomonadati</taxon>
        <taxon>Planctomycetota</taxon>
        <taxon>Planctomycetia</taxon>
        <taxon>Pirellulales</taxon>
        <taxon>Pirellulaceae</taxon>
        <taxon>Roseiconus</taxon>
    </lineage>
</organism>
<protein>
    <submittedName>
        <fullName evidence="1">Uncharacterized protein</fullName>
    </submittedName>
</protein>
<evidence type="ECO:0000313" key="1">
    <source>
        <dbReference type="EMBL" id="KAA5532959.1"/>
    </source>
</evidence>
<dbReference type="AlphaFoldDB" id="A0A5M6CIP0"/>
<reference evidence="1 2" key="1">
    <citation type="submission" date="2019-08" db="EMBL/GenBank/DDBJ databases">
        <authorList>
            <person name="Dhanesh K."/>
            <person name="Kumar G."/>
            <person name="Sasikala C."/>
            <person name="Venkata Ramana C."/>
        </authorList>
    </citation>
    <scope>NUCLEOTIDE SEQUENCE [LARGE SCALE GENOMIC DNA]</scope>
    <source>
        <strain evidence="1 2">JC645</strain>
    </source>
</reference>
<keyword evidence="2" id="KW-1185">Reference proteome</keyword>
<sequence>MDIIESTIQEWRDLGFHYDRDDDRRLWTITGAISGIERFADILRQFANDSRNDVPGEHDHFGPYMYLKIMNVPHKRGFDSNAIFAPRCDFRDLADLVGSRLRSSQPGEVFNLS</sequence>
<dbReference type="Proteomes" id="UP000324479">
    <property type="component" value="Unassembled WGS sequence"/>
</dbReference>